<protein>
    <submittedName>
        <fullName evidence="1">Uncharacterized protein</fullName>
    </submittedName>
</protein>
<proteinExistence type="predicted"/>
<accession>E7S9H2</accession>
<comment type="caution">
    <text evidence="1">The sequence shown here is derived from an EMBL/GenBank/DDBJ whole genome shotgun (WGS) entry which is preliminary data.</text>
</comment>
<dbReference type="HOGENOM" id="CLU_272450_0_0_9"/>
<evidence type="ECO:0000313" key="2">
    <source>
        <dbReference type="Proteomes" id="UP000002814"/>
    </source>
</evidence>
<evidence type="ECO:0000313" key="1">
    <source>
        <dbReference type="EMBL" id="EFV99798.1"/>
    </source>
</evidence>
<reference evidence="1 2" key="1">
    <citation type="submission" date="2010-12" db="EMBL/GenBank/DDBJ databases">
        <authorList>
            <person name="Muzny D."/>
            <person name="Qin X."/>
            <person name="Deng J."/>
            <person name="Jiang H."/>
            <person name="Liu Y."/>
            <person name="Qu J."/>
            <person name="Song X.-Z."/>
            <person name="Zhang L."/>
            <person name="Thornton R."/>
            <person name="Coyle M."/>
            <person name="Francisco L."/>
            <person name="Jackson L."/>
            <person name="Javaid M."/>
            <person name="Korchina V."/>
            <person name="Kovar C."/>
            <person name="Mata R."/>
            <person name="Mathew T."/>
            <person name="Ngo R."/>
            <person name="Nguyen L."/>
            <person name="Nguyen N."/>
            <person name="Okwuonu G."/>
            <person name="Ongeri F."/>
            <person name="Pham C."/>
            <person name="Simmons D."/>
            <person name="Wilczek-Boney K."/>
            <person name="Hale W."/>
            <person name="Jakkamsetti A."/>
            <person name="Pham P."/>
            <person name="Ruth R."/>
            <person name="San Lucas F."/>
            <person name="Warren J."/>
            <person name="Zhang J."/>
            <person name="Zhao Z."/>
            <person name="Zhou C."/>
            <person name="Zhu D."/>
            <person name="Lee S."/>
            <person name="Bess C."/>
            <person name="Blankenburg K."/>
            <person name="Forbes L."/>
            <person name="Fu Q."/>
            <person name="Gubbala S."/>
            <person name="Hirani K."/>
            <person name="Jayaseelan J.C."/>
            <person name="Lara F."/>
            <person name="Munidasa M."/>
            <person name="Palculict T."/>
            <person name="Patil S."/>
            <person name="Pu L.-L."/>
            <person name="Saada N."/>
            <person name="Tang L."/>
            <person name="Weissenberger G."/>
            <person name="Zhu Y."/>
            <person name="Hemphill L."/>
            <person name="Shang Y."/>
            <person name="Youmans B."/>
            <person name="Ayvaz T."/>
            <person name="Ross M."/>
            <person name="Santibanez J."/>
            <person name="Aqrawi P."/>
            <person name="Gross S."/>
            <person name="Joshi V."/>
            <person name="Fowler G."/>
            <person name="Nazareth L."/>
            <person name="Reid J."/>
            <person name="Worley K."/>
            <person name="Petrosino J."/>
            <person name="Highlander S."/>
            <person name="Gibbs R."/>
        </authorList>
    </citation>
    <scope>NUCLEOTIDE SEQUENCE [LARGE SCALE GENOMIC DNA]</scope>
    <source>
        <strain evidence="1 2">ATCC 700641</strain>
    </source>
</reference>
<sequence length="1185" mass="140568">IIINDIIIEVYVDLKSIQREYEESQMSNSFLLEYDVESLSKAIYSITSWFPNRRFLVIVNKLNRDFINNESRILGTIKIDSYIKYVDFYKKLIENYIPEYPKEDFPIDTGNVRFYSNNRFHKIFIGNGNEDTYEISFVIESLIHDFKYLKDIWYEILEYEDLIISSLETFKNKFTQEEFECPPESYFNFIYQNYELFYNNKLAQYFKSFKSANDELYPLFTPVNNFPIFLPVMKDCFMERIESEVEESKFEESIWLSFWRRLNCNFTKFFKRGGNSFYNLILINKETKEKIYIENTLAFLNEDRLIILESDKNKISEYLKNGIINNTYQIGGICQDEKVRVFEFKSQRSIFFVGVDTRSTSPNITKPFLFEDDDEYVLNVSSLIGIINNANSIKEIVDFFIAYINSQDRIMSFSNGDALFRMWKSSDQVINEGALDITLAMFPYDSVQYNMEMFDKIVLNYPFEIGGEFYNIHSWEIIDREQTDLSLVSKAHLGSIDIFSENHKKIIYRELHFILEDINIYDYEQIKSFNEIVLNALYYNKEAILSNYEKETMEINLVSKSVLDRNANSRCPIQETNYFNKIVFVKNSKYQITLLAPKWNRIFADNHSKSTLEFENTILTNLLDGFLFKDRVLLFEKIKETDNEKRTSSLFEVRVEYFIQPHLEFSVPKNYSFKRVRKSIANIIKELGLDPGIYCESDIVAIVRCFRNKIREDLVSMMSLYNQYDLILKLQNILSLIIFKIDIHRRRLTTFSDNGNLQTVKLNKYREQTIDLREEARVYKPILEYLIEENLVTERDDDALIPSDDIVDELIAYGKYILDFQLLSDAYSYGASNWFQLEIEDNYVVDISETEKYLQFVDETIEIKYKYGEYASRDKEIDNDIIGLVKKSFFQDTRVNFDSFIYFLSMFSSNSHILKLKNQKLLTVKGNVVTGKIEDLAKYFEENSDYSIEIFYGVLKFLVIEKKKITTNGVIPIWEKKKRDNKFSARPIIVNHNSIIFSPIILDRLAKDWTEGMMNFILPYDIGMQNTLNTINSWKKFYEQQIVQNLKGLFKDNRYVTYIDQELYKLDIKGNHPRNLGDYDLIVIDNELKEILLFEVKYMRLSQTMKDSMGDQKEYFCGGKAKGLKFKRRVEYFEENLDVICRNIGLEARYSLKSYFITNKPIKSNFVEFPFEIISFNEFESLNNN</sequence>
<name>E7S9H2_9STRE</name>
<feature type="non-terminal residue" evidence="1">
    <location>
        <position position="1"/>
    </location>
</feature>
<keyword evidence="2" id="KW-1185">Reference proteome</keyword>
<dbReference type="EMBL" id="AEQR01000014">
    <property type="protein sequence ID" value="EFV99798.1"/>
    <property type="molecule type" value="Genomic_DNA"/>
</dbReference>
<dbReference type="Proteomes" id="UP000002814">
    <property type="component" value="Unassembled WGS sequence"/>
</dbReference>
<dbReference type="eggNOG" id="ENOG502ZBGP">
    <property type="taxonomic scope" value="Bacteria"/>
</dbReference>
<dbReference type="AlphaFoldDB" id="E7S9H2"/>
<organism evidence="1 2">
    <name type="scientific">Streptococcus australis ATCC 700641</name>
    <dbReference type="NCBI Taxonomy" id="888833"/>
    <lineage>
        <taxon>Bacteria</taxon>
        <taxon>Bacillati</taxon>
        <taxon>Bacillota</taxon>
        <taxon>Bacilli</taxon>
        <taxon>Lactobacillales</taxon>
        <taxon>Streptococcaceae</taxon>
        <taxon>Streptococcus</taxon>
    </lineage>
</organism>
<gene>
    <name evidence="1" type="ORF">HMPREF9421_0708</name>
</gene>